<evidence type="ECO:0000256" key="1">
    <source>
        <dbReference type="ARBA" id="ARBA00022617"/>
    </source>
</evidence>
<dbReference type="Proteomes" id="UP000091926">
    <property type="component" value="Chromosome"/>
</dbReference>
<keyword evidence="3 4" id="KW-0408">Iron</keyword>
<feature type="domain" description="Cytochrome c" evidence="6">
    <location>
        <begin position="37"/>
        <end position="116"/>
    </location>
</feature>
<accession>A0A193GAH3</accession>
<evidence type="ECO:0000256" key="2">
    <source>
        <dbReference type="ARBA" id="ARBA00022723"/>
    </source>
</evidence>
<gene>
    <name evidence="7" type="ORF">BAU07_04495</name>
</gene>
<keyword evidence="2 4" id="KW-0479">Metal-binding</keyword>
<feature type="signal peptide" evidence="5">
    <location>
        <begin position="1"/>
        <end position="31"/>
    </location>
</feature>
<dbReference type="OrthoDB" id="9805828at2"/>
<organism evidence="7 8">
    <name type="scientific">Bordetella flabilis</name>
    <dbReference type="NCBI Taxonomy" id="463014"/>
    <lineage>
        <taxon>Bacteria</taxon>
        <taxon>Pseudomonadati</taxon>
        <taxon>Pseudomonadota</taxon>
        <taxon>Betaproteobacteria</taxon>
        <taxon>Burkholderiales</taxon>
        <taxon>Alcaligenaceae</taxon>
        <taxon>Bordetella</taxon>
    </lineage>
</organism>
<dbReference type="STRING" id="463014.BAU07_04495"/>
<evidence type="ECO:0000259" key="6">
    <source>
        <dbReference type="PROSITE" id="PS51007"/>
    </source>
</evidence>
<dbReference type="SUPFAM" id="SSF46626">
    <property type="entry name" value="Cytochrome c"/>
    <property type="match status" value="1"/>
</dbReference>
<proteinExistence type="predicted"/>
<keyword evidence="1 4" id="KW-0349">Heme</keyword>
<dbReference type="InterPro" id="IPR009056">
    <property type="entry name" value="Cyt_c-like_dom"/>
</dbReference>
<dbReference type="PROSITE" id="PS51007">
    <property type="entry name" value="CYTC"/>
    <property type="match status" value="1"/>
</dbReference>
<dbReference type="AlphaFoldDB" id="A0A193GAH3"/>
<evidence type="ECO:0000256" key="5">
    <source>
        <dbReference type="SAM" id="SignalP"/>
    </source>
</evidence>
<evidence type="ECO:0000313" key="8">
    <source>
        <dbReference type="Proteomes" id="UP000091926"/>
    </source>
</evidence>
<dbReference type="Pfam" id="PF13442">
    <property type="entry name" value="Cytochrome_CBB3"/>
    <property type="match status" value="1"/>
</dbReference>
<keyword evidence="5" id="KW-0732">Signal</keyword>
<dbReference type="KEGG" id="bfz:BAU07_04495"/>
<keyword evidence="8" id="KW-1185">Reference proteome</keyword>
<evidence type="ECO:0000256" key="3">
    <source>
        <dbReference type="ARBA" id="ARBA00023004"/>
    </source>
</evidence>
<dbReference type="GO" id="GO:0020037">
    <property type="term" value="F:heme binding"/>
    <property type="evidence" value="ECO:0007669"/>
    <property type="project" value="InterPro"/>
</dbReference>
<evidence type="ECO:0000313" key="7">
    <source>
        <dbReference type="EMBL" id="ANN76471.1"/>
    </source>
</evidence>
<protein>
    <recommendedName>
        <fullName evidence="6">Cytochrome c domain-containing protein</fullName>
    </recommendedName>
</protein>
<dbReference type="Gene3D" id="1.10.760.10">
    <property type="entry name" value="Cytochrome c-like domain"/>
    <property type="match status" value="1"/>
</dbReference>
<name>A0A193GAH3_9BORD</name>
<dbReference type="RefSeq" id="WP_066654487.1">
    <property type="nucleotide sequence ID" value="NZ_CBCSCL010000022.1"/>
</dbReference>
<dbReference type="EMBL" id="CP016172">
    <property type="protein sequence ID" value="ANN76471.1"/>
    <property type="molecule type" value="Genomic_DNA"/>
</dbReference>
<feature type="chain" id="PRO_5008258792" description="Cytochrome c domain-containing protein" evidence="5">
    <location>
        <begin position="32"/>
        <end position="119"/>
    </location>
</feature>
<dbReference type="GO" id="GO:0009055">
    <property type="term" value="F:electron transfer activity"/>
    <property type="evidence" value="ECO:0007669"/>
    <property type="project" value="InterPro"/>
</dbReference>
<dbReference type="InterPro" id="IPR036909">
    <property type="entry name" value="Cyt_c-like_dom_sf"/>
</dbReference>
<evidence type="ECO:0000256" key="4">
    <source>
        <dbReference type="PROSITE-ProRule" id="PRU00433"/>
    </source>
</evidence>
<sequence>MTGRIFRSSTARGWTAALLLCGAAWTGAAQAGDADAAALDRGRMLFTGGATPACAICHTLADADAAGAVGPSLDELKPDAERVANVLRKGMGVMPSYAALGEDDIAALAAYVAQAAAKP</sequence>
<dbReference type="GO" id="GO:0046872">
    <property type="term" value="F:metal ion binding"/>
    <property type="evidence" value="ECO:0007669"/>
    <property type="project" value="UniProtKB-KW"/>
</dbReference>
<reference evidence="7 8" key="1">
    <citation type="submission" date="2016-06" db="EMBL/GenBank/DDBJ databases">
        <title>Complete genome sequences of Bordetella bronchialis and Bordetella flabilis.</title>
        <authorList>
            <person name="LiPuma J.J."/>
            <person name="Spilker T."/>
        </authorList>
    </citation>
    <scope>NUCLEOTIDE SEQUENCE [LARGE SCALE GENOMIC DNA]</scope>
    <source>
        <strain evidence="7 8">AU10664</strain>
    </source>
</reference>